<dbReference type="PANTHER" id="PTHR34606:SF16">
    <property type="entry name" value="BON DOMAIN-CONTAINING PROTEIN"/>
    <property type="match status" value="1"/>
</dbReference>
<dbReference type="InterPro" id="IPR014004">
    <property type="entry name" value="Transpt-assoc_nodulatn_dom_bac"/>
</dbReference>
<dbReference type="FunFam" id="3.30.1340.30:FF:000001">
    <property type="entry name" value="Molecular chaperone OsmY"/>
    <property type="match status" value="1"/>
</dbReference>
<dbReference type="AlphaFoldDB" id="A0A7X4HIF3"/>
<proteinExistence type="predicted"/>
<evidence type="ECO:0000313" key="8">
    <source>
        <dbReference type="EMBL" id="MYN11122.1"/>
    </source>
</evidence>
<comment type="caution">
    <text evidence="8">The sequence shown here is derived from an EMBL/GenBank/DDBJ whole genome shotgun (WGS) entry which is preliminary data.</text>
</comment>
<feature type="signal peptide" evidence="6">
    <location>
        <begin position="1"/>
        <end position="23"/>
    </location>
</feature>
<organism evidence="8 9">
    <name type="scientific">Pseudoduganella aquatica</name>
    <dbReference type="NCBI Taxonomy" id="2660641"/>
    <lineage>
        <taxon>Bacteria</taxon>
        <taxon>Pseudomonadati</taxon>
        <taxon>Pseudomonadota</taxon>
        <taxon>Betaproteobacteria</taxon>
        <taxon>Burkholderiales</taxon>
        <taxon>Oxalobacteraceae</taxon>
        <taxon>Telluria group</taxon>
        <taxon>Pseudoduganella</taxon>
    </lineage>
</organism>
<name>A0A7X4HIF3_9BURK</name>
<gene>
    <name evidence="8" type="ORF">GTP77_27770</name>
</gene>
<dbReference type="SMART" id="SM00749">
    <property type="entry name" value="BON"/>
    <property type="match status" value="1"/>
</dbReference>
<evidence type="ECO:0000256" key="3">
    <source>
        <dbReference type="ARBA" id="ARBA00022737"/>
    </source>
</evidence>
<sequence length="103" mass="10715">MKPLQSLPALLGALLLAATVGCASTSTSESTGEYLDDTVLTANVKAAMVNQPDLKASEINVETYKGAVQLSGFVSSQEEIDKAVAAARSINGVKSVTNDMRLK</sequence>
<feature type="domain" description="BON" evidence="7">
    <location>
        <begin position="36"/>
        <end position="103"/>
    </location>
</feature>
<dbReference type="InterPro" id="IPR051686">
    <property type="entry name" value="Lipoprotein_DolP"/>
</dbReference>
<dbReference type="PROSITE" id="PS51257">
    <property type="entry name" value="PROKAR_LIPOPROTEIN"/>
    <property type="match status" value="1"/>
</dbReference>
<protein>
    <recommendedName>
        <fullName evidence="5">Osmotically-inducible protein Y</fullName>
    </recommendedName>
</protein>
<dbReference type="Pfam" id="PF04972">
    <property type="entry name" value="BON"/>
    <property type="match status" value="1"/>
</dbReference>
<dbReference type="PANTHER" id="PTHR34606">
    <property type="entry name" value="BON DOMAIN-CONTAINING PROTEIN"/>
    <property type="match status" value="1"/>
</dbReference>
<feature type="chain" id="PRO_5030535170" description="Osmotically-inducible protein Y" evidence="6">
    <location>
        <begin position="24"/>
        <end position="103"/>
    </location>
</feature>
<dbReference type="GO" id="GO:0042597">
    <property type="term" value="C:periplasmic space"/>
    <property type="evidence" value="ECO:0007669"/>
    <property type="project" value="UniProtKB-SubCell"/>
</dbReference>
<evidence type="ECO:0000259" key="7">
    <source>
        <dbReference type="PROSITE" id="PS50914"/>
    </source>
</evidence>
<dbReference type="PROSITE" id="PS50914">
    <property type="entry name" value="BON"/>
    <property type="match status" value="1"/>
</dbReference>
<evidence type="ECO:0000256" key="5">
    <source>
        <dbReference type="ARBA" id="ARBA00070588"/>
    </source>
</evidence>
<keyword evidence="9" id="KW-1185">Reference proteome</keyword>
<reference evidence="8 9" key="1">
    <citation type="submission" date="2019-12" db="EMBL/GenBank/DDBJ databases">
        <title>Novel species isolated from a subtropical stream in China.</title>
        <authorList>
            <person name="Lu H."/>
        </authorList>
    </citation>
    <scope>NUCLEOTIDE SEQUENCE [LARGE SCALE GENOMIC DNA]</scope>
    <source>
        <strain evidence="8 9">FT127W</strain>
    </source>
</reference>
<keyword evidence="3" id="KW-0677">Repeat</keyword>
<comment type="subcellular location">
    <subcellularLocation>
        <location evidence="1">Periplasm</location>
    </subcellularLocation>
</comment>
<keyword evidence="2 6" id="KW-0732">Signal</keyword>
<evidence type="ECO:0000256" key="4">
    <source>
        <dbReference type="ARBA" id="ARBA00022764"/>
    </source>
</evidence>
<evidence type="ECO:0000256" key="6">
    <source>
        <dbReference type="SAM" id="SignalP"/>
    </source>
</evidence>
<dbReference type="EMBL" id="WWCU01000055">
    <property type="protein sequence ID" value="MYN11122.1"/>
    <property type="molecule type" value="Genomic_DNA"/>
</dbReference>
<evidence type="ECO:0000256" key="2">
    <source>
        <dbReference type="ARBA" id="ARBA00022729"/>
    </source>
</evidence>
<evidence type="ECO:0000256" key="1">
    <source>
        <dbReference type="ARBA" id="ARBA00004418"/>
    </source>
</evidence>
<dbReference type="Gene3D" id="3.30.1340.30">
    <property type="match status" value="1"/>
</dbReference>
<dbReference type="Proteomes" id="UP000450676">
    <property type="component" value="Unassembled WGS sequence"/>
</dbReference>
<evidence type="ECO:0000313" key="9">
    <source>
        <dbReference type="Proteomes" id="UP000450676"/>
    </source>
</evidence>
<keyword evidence="4" id="KW-0574">Periplasm</keyword>
<dbReference type="RefSeq" id="WP_161075390.1">
    <property type="nucleotide sequence ID" value="NZ_WWCU01000055.1"/>
</dbReference>
<accession>A0A7X4HIF3</accession>
<dbReference type="InterPro" id="IPR007055">
    <property type="entry name" value="BON_dom"/>
</dbReference>